<gene>
    <name evidence="1" type="ORF">ECPE_LOCUS8140</name>
</gene>
<evidence type="ECO:0000313" key="3">
    <source>
        <dbReference type="WBParaSite" id="ECPE_0000816201-mRNA-1"/>
    </source>
</evidence>
<reference evidence="3" key="1">
    <citation type="submission" date="2016-06" db="UniProtKB">
        <authorList>
            <consortium name="WormBaseParasite"/>
        </authorList>
    </citation>
    <scope>IDENTIFICATION</scope>
</reference>
<dbReference type="EMBL" id="UZAN01045562">
    <property type="protein sequence ID" value="VDP82844.1"/>
    <property type="molecule type" value="Genomic_DNA"/>
</dbReference>
<dbReference type="AlphaFoldDB" id="A0A183AMF5"/>
<organism evidence="3">
    <name type="scientific">Echinostoma caproni</name>
    <dbReference type="NCBI Taxonomy" id="27848"/>
    <lineage>
        <taxon>Eukaryota</taxon>
        <taxon>Metazoa</taxon>
        <taxon>Spiralia</taxon>
        <taxon>Lophotrochozoa</taxon>
        <taxon>Platyhelminthes</taxon>
        <taxon>Trematoda</taxon>
        <taxon>Digenea</taxon>
        <taxon>Plagiorchiida</taxon>
        <taxon>Echinostomata</taxon>
        <taxon>Echinostomatoidea</taxon>
        <taxon>Echinostomatidae</taxon>
        <taxon>Echinostoma</taxon>
    </lineage>
</organism>
<dbReference type="InterPro" id="IPR050906">
    <property type="entry name" value="Notch_signaling"/>
</dbReference>
<sequence>MYTWVICSYIGSSPSQDVDGICPKLCRPHTNAFRESLSVATLQEPSLFYAHDFREDAVDICEQLQFALPGSCGLIDRGVNILDFECECASGAYEWKTTQEIRGCLLKDSIMATESDSNATNWHVLCTPDQKFRYCDPKNTDVCYFRLWKESNEPQLNLTTFVRQSRNPFCHCKKGFAGISCADKFDPCVHLIPLAINDPENYINIHIPDGPHLPLYSNDEISGASGDWLCGVRSGRGMCNPTGDPDSPFKCICSKGYERDELYSDQDNCMKDTVTDRYTEIDGRFVVSCGDGYCLNNGYCVSKTMTDKLEYNISRVSGVTKTSDQLDVTLVCQCPVGYVGSFCDVEENTWSGFFNKFPEVEICCRTVRWDLIAVTKTWLTTDNLDSELRLPGMELLRRDRPTRGGGVLLYHHNSLQCEQIESRSLLPIRYGVN</sequence>
<dbReference type="WBParaSite" id="ECPE_0000816201-mRNA-1">
    <property type="protein sequence ID" value="ECPE_0000816201-mRNA-1"/>
    <property type="gene ID" value="ECPE_0000816201"/>
</dbReference>
<dbReference type="PANTHER" id="PTHR24044">
    <property type="entry name" value="NOTCH LIGAND FAMILY MEMBER"/>
    <property type="match status" value="1"/>
</dbReference>
<dbReference type="Gene3D" id="2.10.25.10">
    <property type="entry name" value="Laminin"/>
    <property type="match status" value="1"/>
</dbReference>
<evidence type="ECO:0000313" key="2">
    <source>
        <dbReference type="Proteomes" id="UP000272942"/>
    </source>
</evidence>
<dbReference type="OrthoDB" id="6222764at2759"/>
<protein>
    <submittedName>
        <fullName evidence="3">EGF-like domain-containing protein</fullName>
    </submittedName>
</protein>
<dbReference type="Proteomes" id="UP000272942">
    <property type="component" value="Unassembled WGS sequence"/>
</dbReference>
<reference evidence="1 2" key="2">
    <citation type="submission" date="2018-11" db="EMBL/GenBank/DDBJ databases">
        <authorList>
            <consortium name="Pathogen Informatics"/>
        </authorList>
    </citation>
    <scope>NUCLEOTIDE SEQUENCE [LARGE SCALE GENOMIC DNA]</scope>
    <source>
        <strain evidence="1 2">Egypt</strain>
    </source>
</reference>
<accession>A0A183AMF5</accession>
<keyword evidence="2" id="KW-1185">Reference proteome</keyword>
<dbReference type="GO" id="GO:0005112">
    <property type="term" value="F:Notch binding"/>
    <property type="evidence" value="ECO:0007669"/>
    <property type="project" value="TreeGrafter"/>
</dbReference>
<name>A0A183AMF5_9TREM</name>
<proteinExistence type="predicted"/>
<dbReference type="PANTHER" id="PTHR24044:SF420">
    <property type="entry name" value="DELTA AND NOTCH-LIKE EPIDERMAL GROWTH FACTOR-RELATED RECEPTOR ISOFORM X1"/>
    <property type="match status" value="1"/>
</dbReference>
<evidence type="ECO:0000313" key="1">
    <source>
        <dbReference type="EMBL" id="VDP82844.1"/>
    </source>
</evidence>